<dbReference type="EMBL" id="CAJNNW010010424">
    <property type="protein sequence ID" value="CAE8652036.1"/>
    <property type="molecule type" value="Genomic_DNA"/>
</dbReference>
<comment type="caution">
    <text evidence="1">The sequence shown here is derived from an EMBL/GenBank/DDBJ whole genome shotgun (WGS) entry which is preliminary data.</text>
</comment>
<protein>
    <submittedName>
        <fullName evidence="1">Uncharacterized protein</fullName>
    </submittedName>
</protein>
<gene>
    <name evidence="1" type="ORF">PGLA2088_LOCUS9420</name>
</gene>
<dbReference type="Proteomes" id="UP000626109">
    <property type="component" value="Unassembled WGS sequence"/>
</dbReference>
<organism evidence="1 2">
    <name type="scientific">Polarella glacialis</name>
    <name type="common">Dinoflagellate</name>
    <dbReference type="NCBI Taxonomy" id="89957"/>
    <lineage>
        <taxon>Eukaryota</taxon>
        <taxon>Sar</taxon>
        <taxon>Alveolata</taxon>
        <taxon>Dinophyceae</taxon>
        <taxon>Suessiales</taxon>
        <taxon>Suessiaceae</taxon>
        <taxon>Polarella</taxon>
    </lineage>
</organism>
<dbReference type="AlphaFoldDB" id="A0A813IFJ7"/>
<reference evidence="1" key="1">
    <citation type="submission" date="2021-02" db="EMBL/GenBank/DDBJ databases">
        <authorList>
            <person name="Dougan E. K."/>
            <person name="Rhodes N."/>
            <person name="Thang M."/>
            <person name="Chan C."/>
        </authorList>
    </citation>
    <scope>NUCLEOTIDE SEQUENCE</scope>
</reference>
<accession>A0A813IFJ7</accession>
<evidence type="ECO:0000313" key="1">
    <source>
        <dbReference type="EMBL" id="CAE8652036.1"/>
    </source>
</evidence>
<sequence length="192" mass="21738">LLPLPTNLGRTQENELLVGGWKEGAAKATHSPSPPRSLWQWCLSLAQSFASWQQAWLNDRDEWGAPCEEAEALCTNREAHEVYVAHISRALKGQQHQQKQQQKQQQQKRQLKEAVLSFCNVSGRLSLSELQAMFYFAEAQKEGATFLELLKERGGLDSLGPPDAEETVRMEMLVECLLYWSEHSAGVVDDRM</sequence>
<name>A0A813IFJ7_POLGL</name>
<evidence type="ECO:0000313" key="2">
    <source>
        <dbReference type="Proteomes" id="UP000626109"/>
    </source>
</evidence>
<feature type="non-terminal residue" evidence="1">
    <location>
        <position position="1"/>
    </location>
</feature>
<proteinExistence type="predicted"/>